<dbReference type="EMBL" id="U65001">
    <property type="protein sequence ID" value="AAD45413.1"/>
    <property type="molecule type" value="Genomic_DNA"/>
</dbReference>
<dbReference type="PANTHER" id="PTHR34631">
    <property type="match status" value="1"/>
</dbReference>
<feature type="domain" description="Transposase IS4-like" evidence="2">
    <location>
        <begin position="73"/>
        <end position="211"/>
    </location>
</feature>
<sequence length="225" mass="25496">MALRWFRSRRPAHRLHAEPHWHGEAQRYRSPGLASRCAQPHRRHPPEPSPRTAAMELASRRISTRSRLIRGLHRMLTIEVTTNAIGDAPTLPDLLAQIPADETILSVGGDGAYDTKGCYAAIAEREAQAIIPVRRNGRPWKEDGPGAAARNETLRAIKRLGRTIWKKWSGYHRRSLVETKMHCFKLLGQRVAARTFDRQITELKVRAAILNRFSQIGTPNTIRVT</sequence>
<accession>Q9X9R0</accession>
<dbReference type="GO" id="GO:0004803">
    <property type="term" value="F:transposase activity"/>
    <property type="evidence" value="ECO:0007669"/>
    <property type="project" value="InterPro"/>
</dbReference>
<evidence type="ECO:0000256" key="1">
    <source>
        <dbReference type="SAM" id="MobiDB-lite"/>
    </source>
</evidence>
<dbReference type="AlphaFoldDB" id="Q9X9R0"/>
<dbReference type="PANTHER" id="PTHR34631:SF3">
    <property type="entry name" value="ISSOD12 TRANSPOSASE TNPA_ISSOD12"/>
    <property type="match status" value="1"/>
</dbReference>
<proteinExistence type="predicted"/>
<dbReference type="InterPro" id="IPR053172">
    <property type="entry name" value="Tn903_transposase"/>
</dbReference>
<name>Q9X9R0_SPHXE</name>
<dbReference type="InterPro" id="IPR002559">
    <property type="entry name" value="Transposase_11"/>
</dbReference>
<feature type="region of interest" description="Disordered" evidence="1">
    <location>
        <begin position="26"/>
        <end position="53"/>
    </location>
</feature>
<protein>
    <submittedName>
        <fullName evidence="3">Putative transposase</fullName>
    </submittedName>
</protein>
<organism evidence="3">
    <name type="scientific">Sphingobium xenophagum</name>
    <dbReference type="NCBI Taxonomy" id="121428"/>
    <lineage>
        <taxon>Bacteria</taxon>
        <taxon>Pseudomonadati</taxon>
        <taxon>Pseudomonadota</taxon>
        <taxon>Alphaproteobacteria</taxon>
        <taxon>Sphingomonadales</taxon>
        <taxon>Sphingomonadaceae</taxon>
        <taxon>Sphingobium</taxon>
    </lineage>
</organism>
<dbReference type="GO" id="GO:0003677">
    <property type="term" value="F:DNA binding"/>
    <property type="evidence" value="ECO:0007669"/>
    <property type="project" value="InterPro"/>
</dbReference>
<reference evidence="3" key="1">
    <citation type="journal article" date="2006" name="Microbiology">
        <title>Identification and functional analysis of the genes for naphthalenesulfonate catabolism by Sphingomonas xenophaga BN6.</title>
        <authorList>
            <person name="Keck A."/>
            <person name="Conradt D."/>
            <person name="Mahler A."/>
            <person name="Stolz A."/>
            <person name="Mattes R."/>
            <person name="Klein J."/>
        </authorList>
    </citation>
    <scope>NUCLEOTIDE SEQUENCE</scope>
    <source>
        <strain evidence="3">BN6</strain>
    </source>
</reference>
<dbReference type="NCBIfam" id="NF033579">
    <property type="entry name" value="transpos_IS5_2"/>
    <property type="match status" value="1"/>
</dbReference>
<dbReference type="InterPro" id="IPR053520">
    <property type="entry name" value="Transposase_Tn903"/>
</dbReference>
<dbReference type="Pfam" id="PF01609">
    <property type="entry name" value="DDE_Tnp_1"/>
    <property type="match status" value="1"/>
</dbReference>
<evidence type="ECO:0000313" key="3">
    <source>
        <dbReference type="EMBL" id="AAD45413.1"/>
    </source>
</evidence>
<evidence type="ECO:0000259" key="2">
    <source>
        <dbReference type="Pfam" id="PF01609"/>
    </source>
</evidence>
<dbReference type="GO" id="GO:0006313">
    <property type="term" value="P:DNA transposition"/>
    <property type="evidence" value="ECO:0007669"/>
    <property type="project" value="InterPro"/>
</dbReference>